<dbReference type="AlphaFoldDB" id="A0A0U5JTU1"/>
<evidence type="ECO:0000259" key="7">
    <source>
        <dbReference type="Pfam" id="PF20473"/>
    </source>
</evidence>
<dbReference type="Pfam" id="PF20473">
    <property type="entry name" value="MmeI_Mtase"/>
    <property type="match status" value="1"/>
</dbReference>
<dbReference type="InterPro" id="IPR029063">
    <property type="entry name" value="SAM-dependent_MTases_sf"/>
</dbReference>
<evidence type="ECO:0000256" key="4">
    <source>
        <dbReference type="ARBA" id="ARBA00047942"/>
    </source>
</evidence>
<dbReference type="GO" id="GO:0009007">
    <property type="term" value="F:site-specific DNA-methyltransferase (adenine-specific) activity"/>
    <property type="evidence" value="ECO:0007669"/>
    <property type="project" value="UniProtKB-EC"/>
</dbReference>
<dbReference type="SUPFAM" id="SSF53335">
    <property type="entry name" value="S-adenosyl-L-methionine-dependent methyltransferases"/>
    <property type="match status" value="1"/>
</dbReference>
<dbReference type="Proteomes" id="UP000235484">
    <property type="component" value="Unassembled WGS sequence"/>
</dbReference>
<gene>
    <name evidence="8" type="primary">yeeA1</name>
    <name evidence="8" type="ORF">LRLP16767_LR202_01107</name>
</gene>
<keyword evidence="2 8" id="KW-0489">Methyltransferase</keyword>
<name>A0A0U5JTU1_LIMRT</name>
<dbReference type="GO" id="GO:0032259">
    <property type="term" value="P:methylation"/>
    <property type="evidence" value="ECO:0007669"/>
    <property type="project" value="UniProtKB-KW"/>
</dbReference>
<evidence type="ECO:0000313" key="9">
    <source>
        <dbReference type="Proteomes" id="UP000235484"/>
    </source>
</evidence>
<reference evidence="9" key="1">
    <citation type="submission" date="2015-10" db="EMBL/GenBank/DDBJ databases">
        <authorList>
            <person name="Crossman L.C."/>
        </authorList>
    </citation>
    <scope>NUCLEOTIDE SEQUENCE [LARGE SCALE GENOMIC DNA]</scope>
    <source>
        <strain evidence="9">20-2</strain>
    </source>
</reference>
<dbReference type="InterPro" id="IPR050953">
    <property type="entry name" value="N4_N6_ade-DNA_methylase"/>
</dbReference>
<dbReference type="Gene3D" id="3.40.50.150">
    <property type="entry name" value="Vaccinia Virus protein VP39"/>
    <property type="match status" value="1"/>
</dbReference>
<feature type="domain" description="MmeI-like helicase spacer" evidence="6">
    <location>
        <begin position="216"/>
        <end position="291"/>
    </location>
</feature>
<dbReference type="EMBL" id="LN887590">
    <property type="protein sequence ID" value="CUR41047.1"/>
    <property type="molecule type" value="Genomic_DNA"/>
</dbReference>
<feature type="domain" description="MmeI-like DNA-methyltransferase" evidence="7">
    <location>
        <begin position="379"/>
        <end position="593"/>
    </location>
</feature>
<evidence type="ECO:0000256" key="2">
    <source>
        <dbReference type="ARBA" id="ARBA00022603"/>
    </source>
</evidence>
<dbReference type="RefSeq" id="WP_102816359.1">
    <property type="nucleotide sequence ID" value="NZ_LN887590.1"/>
</dbReference>
<evidence type="ECO:0000259" key="6">
    <source>
        <dbReference type="Pfam" id="PF20465"/>
    </source>
</evidence>
<dbReference type="EC" id="2.1.1.72" evidence="1"/>
<dbReference type="InterPro" id="IPR046819">
    <property type="entry name" value="MmeI_hel"/>
</dbReference>
<evidence type="ECO:0000256" key="3">
    <source>
        <dbReference type="ARBA" id="ARBA00022679"/>
    </source>
</evidence>
<organism evidence="8 9">
    <name type="scientific">Limosilactobacillus reuteri</name>
    <name type="common">Lactobacillus reuteri</name>
    <dbReference type="NCBI Taxonomy" id="1598"/>
    <lineage>
        <taxon>Bacteria</taxon>
        <taxon>Bacillati</taxon>
        <taxon>Bacillota</taxon>
        <taxon>Bacilli</taxon>
        <taxon>Lactobacillales</taxon>
        <taxon>Lactobacillaceae</taxon>
        <taxon>Limosilactobacillus</taxon>
    </lineage>
</organism>
<comment type="catalytic activity">
    <reaction evidence="4">
        <text>a 2'-deoxyadenosine in DNA + S-adenosyl-L-methionine = an N(6)-methyl-2'-deoxyadenosine in DNA + S-adenosyl-L-homocysteine + H(+)</text>
        <dbReference type="Rhea" id="RHEA:15197"/>
        <dbReference type="Rhea" id="RHEA-COMP:12418"/>
        <dbReference type="Rhea" id="RHEA-COMP:12419"/>
        <dbReference type="ChEBI" id="CHEBI:15378"/>
        <dbReference type="ChEBI" id="CHEBI:57856"/>
        <dbReference type="ChEBI" id="CHEBI:59789"/>
        <dbReference type="ChEBI" id="CHEBI:90615"/>
        <dbReference type="ChEBI" id="CHEBI:90616"/>
        <dbReference type="EC" id="2.1.1.72"/>
    </reaction>
</comment>
<dbReference type="PANTHER" id="PTHR33841">
    <property type="entry name" value="DNA METHYLTRANSFERASE YEEA-RELATED"/>
    <property type="match status" value="1"/>
</dbReference>
<accession>A0A0U5JTU1</accession>
<protein>
    <recommendedName>
        <fullName evidence="1">site-specific DNA-methyltransferase (adenine-specific)</fullName>
        <ecNumber evidence="1">2.1.1.72</ecNumber>
    </recommendedName>
</protein>
<proteinExistence type="predicted"/>
<dbReference type="Pfam" id="PF20465">
    <property type="entry name" value="MmeI_hel"/>
    <property type="match status" value="1"/>
</dbReference>
<feature type="domain" description="MmeI-like N-terminal" evidence="5">
    <location>
        <begin position="17"/>
        <end position="200"/>
    </location>
</feature>
<evidence type="ECO:0000259" key="5">
    <source>
        <dbReference type="Pfam" id="PF20464"/>
    </source>
</evidence>
<keyword evidence="3" id="KW-0808">Transferase</keyword>
<dbReference type="Pfam" id="PF20464">
    <property type="entry name" value="MmeI_N"/>
    <property type="match status" value="1"/>
</dbReference>
<evidence type="ECO:0000313" key="8">
    <source>
        <dbReference type="EMBL" id="CUR41047.1"/>
    </source>
</evidence>
<sequence length="598" mass="68820">MKRGVEATEAKTRQQLAKEFVDTWTQPDKGKEDADRQTFWNDLLHRVYGIVNYYDYVTYEKDVRVKDSMGKITTKRIDGYIPSTRTMIEQKGRGRALDKPEPQSDGVMLTPYEQAKRYANFLPNSEQPRWIIVSNFDQIDIHDMDHPLDEPKTIMLTELPKHFKDLEFMVDIHKQQIINEEQVSFKAGELVAKIYNELAKAYAEHADLSDTHIQRSLNVLIVRLVFLLYVDDTQLFGNEDMFQAFLERREPRDIRRDLISLFEVLNTPLNERDPFMDEEFAAFPYVNGGMFANEDIVVPQFTQELRDLILDDASRGFNWSGISPTIFGAVFESTLNPETRRSGGMHYTSVENIHKVIDPLFLNDLRSELNKIQNMSVASQRKEAAEKFRDKIGHLKFFDPACGSGNFLTETYLSLRHMEDEVIRIIQGENTSLLLGGFKVSITNFYGIEINDFAVSVAKTAMWIAEAQTMQQSQNIGVYTDKDFFPLTTNTGIHEGNALRMDWAQIVKPYECNYIMGNPPFIGYSLQSKDQKNDVKQLFDNIRNSGKLDYVACWFLKAARFIQKTSVHVAFVSTNSISQGISVPTLWKLLIEKADCNK</sequence>
<dbReference type="InterPro" id="IPR046817">
    <property type="entry name" value="MmeI_N"/>
</dbReference>
<evidence type="ECO:0000256" key="1">
    <source>
        <dbReference type="ARBA" id="ARBA00011900"/>
    </source>
</evidence>
<dbReference type="InterPro" id="IPR046816">
    <property type="entry name" value="MmeI_Mtase"/>
</dbReference>
<dbReference type="PANTHER" id="PTHR33841:SF1">
    <property type="entry name" value="DNA METHYLTRANSFERASE A"/>
    <property type="match status" value="1"/>
</dbReference>